<comment type="pathway">
    <text evidence="4">Purine metabolism; GMP biosynthesis via salvage pathway.</text>
</comment>
<dbReference type="eggNOG" id="COG0524">
    <property type="taxonomic scope" value="Bacteria"/>
</dbReference>
<dbReference type="InterPro" id="IPR046405">
    <property type="entry name" value="IngK"/>
</dbReference>
<comment type="similarity">
    <text evidence="1 4">Belongs to the carbohydrate kinase PfkB family.</text>
</comment>
<protein>
    <recommendedName>
        <fullName evidence="4">Guanosine-inosine kinase</fullName>
        <ecNumber evidence="4">2.7.1.73</ecNumber>
    </recommendedName>
</protein>
<dbReference type="STRING" id="1453495.AT01_1397"/>
<dbReference type="NCBIfam" id="NF011655">
    <property type="entry name" value="PRK15074.1"/>
    <property type="match status" value="1"/>
</dbReference>
<comment type="catalytic activity">
    <reaction evidence="4">
        <text>inosine + ATP = IMP + ADP + H(+)</text>
        <dbReference type="Rhea" id="RHEA:21140"/>
        <dbReference type="ChEBI" id="CHEBI:15378"/>
        <dbReference type="ChEBI" id="CHEBI:17596"/>
        <dbReference type="ChEBI" id="CHEBI:30616"/>
        <dbReference type="ChEBI" id="CHEBI:58053"/>
        <dbReference type="ChEBI" id="CHEBI:456216"/>
        <dbReference type="EC" id="2.7.1.73"/>
    </reaction>
</comment>
<evidence type="ECO:0000313" key="7">
    <source>
        <dbReference type="EMBL" id="CNL79311.1"/>
    </source>
</evidence>
<dbReference type="UniPathway" id="UPA00591">
    <property type="reaction ID" value="UER00647"/>
</dbReference>
<proteinExistence type="inferred from homology"/>
<comment type="function">
    <text evidence="4">Catalyzes the phosphorylation of guanosine and inosine to GMP and IMP, respectively.</text>
</comment>
<evidence type="ECO:0000256" key="1">
    <source>
        <dbReference type="ARBA" id="ARBA00010688"/>
    </source>
</evidence>
<feature type="binding site" evidence="4">
    <location>
        <begin position="284"/>
        <end position="289"/>
    </location>
    <ligand>
        <name>ATP</name>
        <dbReference type="ChEBI" id="CHEBI:30616"/>
    </ligand>
</feature>
<dbReference type="UniPathway" id="UPA00909"/>
<dbReference type="GO" id="GO:0106366">
    <property type="term" value="F:guanosine kinase activity"/>
    <property type="evidence" value="ECO:0007669"/>
    <property type="project" value="InterPro"/>
</dbReference>
<evidence type="ECO:0000259" key="5">
    <source>
        <dbReference type="Pfam" id="PF00294"/>
    </source>
</evidence>
<dbReference type="RefSeq" id="WP_004704923.1">
    <property type="nucleotide sequence ID" value="NZ_CABHQA010000086.1"/>
</dbReference>
<dbReference type="InterPro" id="IPR029056">
    <property type="entry name" value="Ribokinase-like"/>
</dbReference>
<evidence type="ECO:0000313" key="6">
    <source>
        <dbReference type="EMBL" id="CNL70426.1"/>
    </source>
</evidence>
<feature type="binding site" evidence="4">
    <location>
        <begin position="93"/>
        <end position="97"/>
    </location>
    <ligand>
        <name>GMP</name>
        <dbReference type="ChEBI" id="CHEBI:58115"/>
    </ligand>
</feature>
<feature type="binding site" evidence="4">
    <location>
        <position position="198"/>
    </location>
    <ligand>
        <name>GMP</name>
        <dbReference type="ChEBI" id="CHEBI:58115"/>
    </ligand>
</feature>
<keyword evidence="4" id="KW-0660">Purine salvage</keyword>
<feature type="binding site" evidence="4">
    <location>
        <position position="402"/>
    </location>
    <ligand>
        <name>ATP</name>
        <dbReference type="ChEBI" id="CHEBI:30616"/>
    </ligand>
</feature>
<feature type="binding site" evidence="4">
    <location>
        <position position="357"/>
    </location>
    <ligand>
        <name>ATP</name>
        <dbReference type="ChEBI" id="CHEBI:30616"/>
    </ligand>
</feature>
<dbReference type="GO" id="GO:0006166">
    <property type="term" value="P:purine ribonucleoside salvage"/>
    <property type="evidence" value="ECO:0007669"/>
    <property type="project" value="UniProtKB-KW"/>
</dbReference>
<accession>A0A0T9UWQ9</accession>
<keyword evidence="4" id="KW-0460">Magnesium</keyword>
<dbReference type="PANTHER" id="PTHR43320:SF3">
    <property type="entry name" value="CARBOHYDRATE KINASE PFKB DOMAIN-CONTAINING PROTEIN"/>
    <property type="match status" value="1"/>
</dbReference>
<dbReference type="GO" id="GO:0032264">
    <property type="term" value="P:IMP salvage"/>
    <property type="evidence" value="ECO:0007669"/>
    <property type="project" value="UniProtKB-UniRule"/>
</dbReference>
<keyword evidence="4" id="KW-0067">ATP-binding</keyword>
<evidence type="ECO:0000256" key="2">
    <source>
        <dbReference type="ARBA" id="ARBA00022679"/>
    </source>
</evidence>
<dbReference type="Gene3D" id="3.40.1190.20">
    <property type="match status" value="1"/>
</dbReference>
<comment type="pathway">
    <text evidence="4">Purine metabolism; IMP biosynthesis via salvage pathway; IMP from inosine: step 1/1.</text>
</comment>
<dbReference type="AlphaFoldDB" id="A0A0T9UWQ9"/>
<dbReference type="PANTHER" id="PTHR43320">
    <property type="entry name" value="SUGAR KINASE"/>
    <property type="match status" value="1"/>
</dbReference>
<dbReference type="SUPFAM" id="SSF53613">
    <property type="entry name" value="Ribokinase-like"/>
    <property type="match status" value="1"/>
</dbReference>
<organism evidence="7 9">
    <name type="scientific">Yersinia aldovae</name>
    <dbReference type="NCBI Taxonomy" id="29483"/>
    <lineage>
        <taxon>Bacteria</taxon>
        <taxon>Pseudomonadati</taxon>
        <taxon>Pseudomonadota</taxon>
        <taxon>Gammaproteobacteria</taxon>
        <taxon>Enterobacterales</taxon>
        <taxon>Yersiniaceae</taxon>
        <taxon>Yersinia</taxon>
    </lineage>
</organism>
<dbReference type="Pfam" id="PF00294">
    <property type="entry name" value="PfkB"/>
    <property type="match status" value="1"/>
</dbReference>
<dbReference type="OrthoDB" id="5288159at2"/>
<name>A0A0T9UWQ9_YERAL</name>
<dbReference type="EMBL" id="CQEH01000027">
    <property type="protein sequence ID" value="CNL70426.1"/>
    <property type="molecule type" value="Genomic_DNA"/>
</dbReference>
<evidence type="ECO:0000256" key="4">
    <source>
        <dbReference type="HAMAP-Rule" id="MF_02246"/>
    </source>
</evidence>
<gene>
    <name evidence="4 7" type="primary">gsk</name>
    <name evidence="7" type="ORF">ERS137965_03951</name>
    <name evidence="6" type="ORF">ERS137966_03947</name>
</gene>
<sequence length="434" mass="48464">MKFPGKRKSKHYFPVNARDPLLQPAQTENEVSTSYIVGIDQTLVDIEAKVDEGFIARYGLSQGHSLVIEDDVAERLYQELVSNSLITHEFAGGTIGNTLHNYSVLADDRSVLLGTMCSNIKIGSYAYRYLCNTSSRTDLNYLQAVDGAIGRCFTLITDNGERTFAISPGQMNQLRPESIPEDVIAGASALVLTAYLVRCKAGEPMPDATMQAISYAKKYNVPVVMTLGTKYVIADNPQWWRDFLKEHVSILAMNEDEAYELTGLNDPLMASDMALEWVDLVLCTAGPNGLYMAGYTEEANKRQTQHPLLPGAIAEFNMYEFSRVMRKKHCESPWRIYSHIAPYMGGPEKIMNTNGAGDGALSAVLHDIAANGYHRNNVPNSSKHVRSYLSYSSLAQVCKYANRVSYQVLNQHSPRLTRGLPEREDSLEESYWER</sequence>
<reference evidence="6 8" key="1">
    <citation type="submission" date="2015-03" db="EMBL/GenBank/DDBJ databases">
        <authorList>
            <consortium name="Pathogen Informatics"/>
            <person name="Murphy D."/>
        </authorList>
    </citation>
    <scope>NUCLEOTIDE SEQUENCE [LARGE SCALE GENOMIC DNA]</scope>
    <source>
        <strain evidence="6 8">IP08791</strain>
    </source>
</reference>
<dbReference type="EC" id="2.7.1.73" evidence="4"/>
<reference evidence="7 9" key="2">
    <citation type="submission" date="2015-03" db="EMBL/GenBank/DDBJ databases">
        <authorList>
            <person name="Murphy D."/>
        </authorList>
    </citation>
    <scope>NUCLEOTIDE SEQUENCE [LARGE SCALE GENOMIC DNA]</scope>
    <source>
        <strain evidence="7 9">IP06005</strain>
    </source>
</reference>
<dbReference type="GO" id="GO:0005524">
    <property type="term" value="F:ATP binding"/>
    <property type="evidence" value="ECO:0007669"/>
    <property type="project" value="UniProtKB-UniRule"/>
</dbReference>
<dbReference type="EMBL" id="CQEJ01000037">
    <property type="protein sequence ID" value="CNL79311.1"/>
    <property type="molecule type" value="Genomic_DNA"/>
</dbReference>
<evidence type="ECO:0000256" key="3">
    <source>
        <dbReference type="ARBA" id="ARBA00022777"/>
    </source>
</evidence>
<evidence type="ECO:0000313" key="8">
    <source>
        <dbReference type="Proteomes" id="UP000038647"/>
    </source>
</evidence>
<keyword evidence="4" id="KW-0547">Nucleotide-binding</keyword>
<keyword evidence="3 4" id="KW-0418">Kinase</keyword>
<dbReference type="InterPro" id="IPR052700">
    <property type="entry name" value="Carb_kinase_PfkB-like"/>
</dbReference>
<feature type="domain" description="Carbohydrate kinase PfkB" evidence="5">
    <location>
        <begin position="138"/>
        <end position="294"/>
    </location>
</feature>
<dbReference type="GeneID" id="45570592"/>
<comment type="cofactor">
    <cofactor evidence="4">
        <name>Mg(2+)</name>
        <dbReference type="ChEBI" id="CHEBI:18420"/>
    </cofactor>
</comment>
<keyword evidence="8" id="KW-1185">Reference proteome</keyword>
<dbReference type="HAMAP" id="MF_02246">
    <property type="entry name" value="Gua_Ino_kinase"/>
    <property type="match status" value="1"/>
</dbReference>
<dbReference type="Proteomes" id="UP000041595">
    <property type="component" value="Unassembled WGS sequence"/>
</dbReference>
<evidence type="ECO:0000313" key="9">
    <source>
        <dbReference type="Proteomes" id="UP000041595"/>
    </source>
</evidence>
<comment type="catalytic activity">
    <reaction evidence="4">
        <text>guanosine + ATP = GMP + ADP + H(+)</text>
        <dbReference type="Rhea" id="RHEA:27710"/>
        <dbReference type="ChEBI" id="CHEBI:15378"/>
        <dbReference type="ChEBI" id="CHEBI:16750"/>
        <dbReference type="ChEBI" id="CHEBI:30616"/>
        <dbReference type="ChEBI" id="CHEBI:58115"/>
        <dbReference type="ChEBI" id="CHEBI:456216"/>
        <dbReference type="EC" id="2.7.1.73"/>
    </reaction>
</comment>
<keyword evidence="2 4" id="KW-0808">Transferase</keyword>
<feature type="binding site" evidence="4">
    <location>
        <begin position="40"/>
        <end position="45"/>
    </location>
    <ligand>
        <name>GMP</name>
        <dbReference type="ChEBI" id="CHEBI:58115"/>
    </ligand>
</feature>
<dbReference type="GO" id="GO:0008906">
    <property type="term" value="F:inosine kinase activity"/>
    <property type="evidence" value="ECO:0007669"/>
    <property type="project" value="UniProtKB-UniRule"/>
</dbReference>
<dbReference type="InterPro" id="IPR011611">
    <property type="entry name" value="PfkB_dom"/>
</dbReference>
<dbReference type="GO" id="GO:0032263">
    <property type="term" value="P:GMP salvage"/>
    <property type="evidence" value="ECO:0007669"/>
    <property type="project" value="UniProtKB-UniRule"/>
</dbReference>
<dbReference type="Proteomes" id="UP000038647">
    <property type="component" value="Unassembled WGS sequence"/>
</dbReference>